<proteinExistence type="inferred from homology"/>
<reference evidence="6" key="1">
    <citation type="submission" date="2010-02" db="EMBL/GenBank/DDBJ databases">
        <title>Complete sequence of Desulfurivibrio alkaliphilus AHT2.</title>
        <authorList>
            <consortium name="US DOE Joint Genome Institute"/>
            <person name="Pitluck S."/>
            <person name="Chertkov O."/>
            <person name="Detter J.C."/>
            <person name="Han C."/>
            <person name="Tapia R."/>
            <person name="Larimer F."/>
            <person name="Land M."/>
            <person name="Hauser L."/>
            <person name="Kyrpides N."/>
            <person name="Mikhailova N."/>
            <person name="Sorokin D.Y."/>
            <person name="Muyzer G."/>
            <person name="Woyke T."/>
        </authorList>
    </citation>
    <scope>NUCLEOTIDE SEQUENCE [LARGE SCALE GENOMIC DNA]</scope>
    <source>
        <strain evidence="6">DSM 19089 / UNIQEM U267 / AHT2</strain>
    </source>
</reference>
<evidence type="ECO:0000256" key="1">
    <source>
        <dbReference type="ARBA" id="ARBA00006814"/>
    </source>
</evidence>
<dbReference type="PANTHER" id="PTHR30302">
    <property type="entry name" value="HYDROGENASE 1 MATURATION PROTEASE"/>
    <property type="match status" value="1"/>
</dbReference>
<dbReference type="GO" id="GO:0016485">
    <property type="term" value="P:protein processing"/>
    <property type="evidence" value="ECO:0007669"/>
    <property type="project" value="TreeGrafter"/>
</dbReference>
<evidence type="ECO:0000313" key="5">
    <source>
        <dbReference type="EMBL" id="ADH85919.1"/>
    </source>
</evidence>
<dbReference type="NCBIfam" id="TIGR00072">
    <property type="entry name" value="hydrog_prot"/>
    <property type="match status" value="1"/>
</dbReference>
<dbReference type="PRINTS" id="PR00446">
    <property type="entry name" value="HYDRGNUPTAKE"/>
</dbReference>
<dbReference type="CDD" id="cd00518">
    <property type="entry name" value="H2MP"/>
    <property type="match status" value="1"/>
</dbReference>
<evidence type="ECO:0000256" key="3">
    <source>
        <dbReference type="ARBA" id="ARBA00022750"/>
    </source>
</evidence>
<dbReference type="Proteomes" id="UP000001508">
    <property type="component" value="Chromosome"/>
</dbReference>
<keyword evidence="3" id="KW-0064">Aspartyl protease</keyword>
<keyword evidence="6" id="KW-1185">Reference proteome</keyword>
<keyword evidence="2 5" id="KW-0645">Protease</keyword>
<evidence type="ECO:0000313" key="6">
    <source>
        <dbReference type="Proteomes" id="UP000001508"/>
    </source>
</evidence>
<dbReference type="Gene3D" id="3.40.50.1450">
    <property type="entry name" value="HybD-like"/>
    <property type="match status" value="1"/>
</dbReference>
<dbReference type="STRING" id="589865.DaAHT2_1222"/>
<name>D6Z2Z4_DESAT</name>
<dbReference type="KEGG" id="dak:DaAHT2_1222"/>
<dbReference type="InParanoid" id="D6Z2Z4"/>
<dbReference type="AlphaFoldDB" id="D6Z2Z4"/>
<evidence type="ECO:0000256" key="2">
    <source>
        <dbReference type="ARBA" id="ARBA00022670"/>
    </source>
</evidence>
<comment type="similarity">
    <text evidence="1">Belongs to the peptidase A31 family.</text>
</comment>
<dbReference type="eggNOG" id="COG0680">
    <property type="taxonomic scope" value="Bacteria"/>
</dbReference>
<keyword evidence="4" id="KW-0378">Hydrolase</keyword>
<dbReference type="PANTHER" id="PTHR30302:SF1">
    <property type="entry name" value="HYDROGENASE 2 MATURATION PROTEASE"/>
    <property type="match status" value="1"/>
</dbReference>
<protein>
    <submittedName>
        <fullName evidence="5">Hydrogenase maturation protease</fullName>
    </submittedName>
</protein>
<gene>
    <name evidence="5" type="ordered locus">DaAHT2_1222</name>
</gene>
<evidence type="ECO:0000256" key="4">
    <source>
        <dbReference type="ARBA" id="ARBA00022801"/>
    </source>
</evidence>
<dbReference type="GO" id="GO:0004190">
    <property type="term" value="F:aspartic-type endopeptidase activity"/>
    <property type="evidence" value="ECO:0007669"/>
    <property type="project" value="UniProtKB-KW"/>
</dbReference>
<dbReference type="InterPro" id="IPR023430">
    <property type="entry name" value="Pept_HybD-like_dom_sf"/>
</dbReference>
<dbReference type="HOGENOM" id="CLU_1452254_0_0_7"/>
<dbReference type="SUPFAM" id="SSF53163">
    <property type="entry name" value="HybD-like"/>
    <property type="match status" value="1"/>
</dbReference>
<sequence>MTATGVKPTHLVPGDRLRGDAPLDEATAVVGLGSTLRGDDGVGPQVVASLARRLDVARRGGALPVPPPDLLTGGLPLLEIFAAYRRVLLVDAMHSGRWPPGTIKVFSPRQLVESFPPGPLVIGSGHGGSPAAAMVQAERLGLPVPQYLRVWGVEAAETAGFSEALSPPVAAAVPQVVTALLAELGV</sequence>
<dbReference type="GO" id="GO:0008047">
    <property type="term" value="F:enzyme activator activity"/>
    <property type="evidence" value="ECO:0007669"/>
    <property type="project" value="InterPro"/>
</dbReference>
<dbReference type="InterPro" id="IPR000671">
    <property type="entry name" value="Peptidase_A31"/>
</dbReference>
<dbReference type="EMBL" id="CP001940">
    <property type="protein sequence ID" value="ADH85919.1"/>
    <property type="molecule type" value="Genomic_DNA"/>
</dbReference>
<accession>D6Z2Z4</accession>
<organism evidence="5 6">
    <name type="scientific">Desulfurivibrio alkaliphilus (strain DSM 19089 / UNIQEM U267 / AHT2)</name>
    <dbReference type="NCBI Taxonomy" id="589865"/>
    <lineage>
        <taxon>Bacteria</taxon>
        <taxon>Pseudomonadati</taxon>
        <taxon>Thermodesulfobacteriota</taxon>
        <taxon>Desulfobulbia</taxon>
        <taxon>Desulfobulbales</taxon>
        <taxon>Desulfobulbaceae</taxon>
        <taxon>Desulfurivibrio</taxon>
    </lineage>
</organism>